<name>A0A4Y3WQK9_9PSEU</name>
<keyword evidence="2 7" id="KW-0285">Flavoprotein</keyword>
<evidence type="ECO:0000256" key="1">
    <source>
        <dbReference type="ARBA" id="ARBA00022602"/>
    </source>
</evidence>
<organism evidence="9 10">
    <name type="scientific">Pseudonocardia hydrocarbonoxydans</name>
    <dbReference type="NCBI Taxonomy" id="76726"/>
    <lineage>
        <taxon>Bacteria</taxon>
        <taxon>Bacillati</taxon>
        <taxon>Actinomycetota</taxon>
        <taxon>Actinomycetes</taxon>
        <taxon>Pseudonocardiales</taxon>
        <taxon>Pseudonocardiaceae</taxon>
        <taxon>Pseudonocardia</taxon>
    </lineage>
</organism>
<dbReference type="InterPro" id="IPR010916">
    <property type="entry name" value="TonB_box_CS"/>
</dbReference>
<protein>
    <recommendedName>
        <fullName evidence="7">Flavin prenyltransferase UbiX</fullName>
        <ecNumber evidence="7">2.5.1.129</ecNumber>
    </recommendedName>
</protein>
<evidence type="ECO:0000256" key="6">
    <source>
        <dbReference type="ARBA" id="ARBA00060793"/>
    </source>
</evidence>
<sequence length="229" mass="24394">MIRRVIVALTGASGAVYGIRALEMLRELPDVETHLVLTKAARATIDHETDRTVADVRALADVVHSDGDLGAPISSGSFRTAGMLVAPCSVKTLSGIATSYDDTLVVRAADVVLKERRPLVLLLRETPLHAGHIRLMADVTASGAIVMPPVPAFYTRPVTIEDIVDHTVGRALDALGIETDHVQRWDGQRGDGRRAGAPSHPVDFSNIARNAAIGAEASEVSRQTTPSSR</sequence>
<dbReference type="NCBIfam" id="TIGR00421">
    <property type="entry name" value="ubiX_pad"/>
    <property type="match status" value="1"/>
</dbReference>
<dbReference type="HAMAP" id="MF_01984">
    <property type="entry name" value="ubiX_pad"/>
    <property type="match status" value="1"/>
</dbReference>
<proteinExistence type="inferred from homology"/>
<dbReference type="InterPro" id="IPR036551">
    <property type="entry name" value="Flavin_trans-like"/>
</dbReference>
<feature type="binding site" evidence="7">
    <location>
        <position position="38"/>
    </location>
    <ligand>
        <name>FMN</name>
        <dbReference type="ChEBI" id="CHEBI:58210"/>
    </ligand>
</feature>
<evidence type="ECO:0000256" key="7">
    <source>
        <dbReference type="HAMAP-Rule" id="MF_01984"/>
    </source>
</evidence>
<dbReference type="InterPro" id="IPR004507">
    <property type="entry name" value="UbiX-like"/>
</dbReference>
<keyword evidence="4 7" id="KW-0808">Transferase</keyword>
<evidence type="ECO:0000256" key="4">
    <source>
        <dbReference type="ARBA" id="ARBA00022679"/>
    </source>
</evidence>
<evidence type="ECO:0000313" key="9">
    <source>
        <dbReference type="EMBL" id="GEC21172.1"/>
    </source>
</evidence>
<dbReference type="SUPFAM" id="SSF52507">
    <property type="entry name" value="Homo-oligomeric flavin-containing Cys decarboxylases, HFCD"/>
    <property type="match status" value="1"/>
</dbReference>
<feature type="binding site" evidence="7">
    <location>
        <begin position="11"/>
        <end position="13"/>
    </location>
    <ligand>
        <name>FMN</name>
        <dbReference type="ChEBI" id="CHEBI:58210"/>
    </ligand>
</feature>
<dbReference type="GO" id="GO:0106141">
    <property type="term" value="F:flavin prenyltransferase activity"/>
    <property type="evidence" value="ECO:0007669"/>
    <property type="project" value="UniProtKB-EC"/>
</dbReference>
<reference evidence="9 10" key="1">
    <citation type="submission" date="2019-06" db="EMBL/GenBank/DDBJ databases">
        <title>Whole genome shotgun sequence of Pseudonocardia hydrocarbonoxydans NBRC 14498.</title>
        <authorList>
            <person name="Hosoyama A."/>
            <person name="Uohara A."/>
            <person name="Ohji S."/>
            <person name="Ichikawa N."/>
        </authorList>
    </citation>
    <scope>NUCLEOTIDE SEQUENCE [LARGE SCALE GENOMIC DNA]</scope>
    <source>
        <strain evidence="9 10">NBRC 14498</strain>
    </source>
</reference>
<comment type="caution">
    <text evidence="9">The sequence shown here is derived from an EMBL/GenBank/DDBJ whole genome shotgun (WGS) entry which is preliminary data.</text>
</comment>
<feature type="binding site" evidence="7">
    <location>
        <position position="170"/>
    </location>
    <ligand>
        <name>dimethylallyl phosphate</name>
        <dbReference type="ChEBI" id="CHEBI:88052"/>
    </ligand>
</feature>
<dbReference type="PANTHER" id="PTHR43374:SF1">
    <property type="entry name" value="FLAVIN PRENYLTRANSFERASE PAD1, MITOCHONDRIAL"/>
    <property type="match status" value="1"/>
</dbReference>
<dbReference type="EMBL" id="BJNG01000030">
    <property type="protein sequence ID" value="GEC21172.1"/>
    <property type="molecule type" value="Genomic_DNA"/>
</dbReference>
<keyword evidence="3 7" id="KW-0288">FMN</keyword>
<evidence type="ECO:0000313" key="10">
    <source>
        <dbReference type="Proteomes" id="UP000320338"/>
    </source>
</evidence>
<evidence type="ECO:0000256" key="5">
    <source>
        <dbReference type="ARBA" id="ARBA00050612"/>
    </source>
</evidence>
<keyword evidence="10" id="KW-1185">Reference proteome</keyword>
<gene>
    <name evidence="7 9" type="primary">ubiX</name>
    <name evidence="9" type="ORF">PHY01_34550</name>
</gene>
<dbReference type="InterPro" id="IPR003382">
    <property type="entry name" value="Flavoprotein"/>
</dbReference>
<dbReference type="Pfam" id="PF02441">
    <property type="entry name" value="Flavoprotein"/>
    <property type="match status" value="1"/>
</dbReference>
<dbReference type="Gene3D" id="3.40.50.1950">
    <property type="entry name" value="Flavin prenyltransferase-like"/>
    <property type="match status" value="1"/>
</dbReference>
<evidence type="ECO:0000256" key="3">
    <source>
        <dbReference type="ARBA" id="ARBA00022643"/>
    </source>
</evidence>
<dbReference type="PROSITE" id="PS00430">
    <property type="entry name" value="TONB_DEPENDENT_REC_1"/>
    <property type="match status" value="1"/>
</dbReference>
<evidence type="ECO:0000259" key="8">
    <source>
        <dbReference type="Pfam" id="PF02441"/>
    </source>
</evidence>
<feature type="binding site" evidence="7">
    <location>
        <position position="124"/>
    </location>
    <ligand>
        <name>FMN</name>
        <dbReference type="ChEBI" id="CHEBI:58210"/>
    </ligand>
</feature>
<dbReference type="GO" id="GO:0016831">
    <property type="term" value="F:carboxy-lyase activity"/>
    <property type="evidence" value="ECO:0007669"/>
    <property type="project" value="TreeGrafter"/>
</dbReference>
<feature type="binding site" evidence="7">
    <location>
        <position position="154"/>
    </location>
    <ligand>
        <name>dimethylallyl phosphate</name>
        <dbReference type="ChEBI" id="CHEBI:88052"/>
    </ligand>
</feature>
<keyword evidence="1 7" id="KW-0637">Prenyltransferase</keyword>
<comment type="function">
    <text evidence="7">Flavin prenyltransferase that catalyzes the synthesis of the prenylated FMN cofactor (prenyl-FMN) for 4-hydroxy-3-polyprenylbenzoic acid decarboxylase UbiD. The prenyltransferase is metal-independent and links a dimethylallyl moiety from dimethylallyl monophosphate (DMAP) to the flavin N5 and C6 atoms of FMN.</text>
</comment>
<evidence type="ECO:0000256" key="2">
    <source>
        <dbReference type="ARBA" id="ARBA00022630"/>
    </source>
</evidence>
<dbReference type="PANTHER" id="PTHR43374">
    <property type="entry name" value="FLAVIN PRENYLTRANSFERASE"/>
    <property type="match status" value="1"/>
</dbReference>
<dbReference type="FunFam" id="3.40.50.1950:FF:000001">
    <property type="entry name" value="Flavin prenyltransferase UbiX"/>
    <property type="match status" value="1"/>
</dbReference>
<comment type="caution">
    <text evidence="7">Lacks conserved residue(s) required for the propagation of feature annotation.</text>
</comment>
<dbReference type="Proteomes" id="UP000320338">
    <property type="component" value="Unassembled WGS sequence"/>
</dbReference>
<feature type="domain" description="Flavoprotein" evidence="8">
    <location>
        <begin position="4"/>
        <end position="174"/>
    </location>
</feature>
<dbReference type="EC" id="2.5.1.129" evidence="7"/>
<dbReference type="AlphaFoldDB" id="A0A4Y3WQK9"/>
<dbReference type="NCBIfam" id="NF004685">
    <property type="entry name" value="PRK06029.1"/>
    <property type="match status" value="1"/>
</dbReference>
<feature type="binding site" evidence="7">
    <location>
        <begin position="89"/>
        <end position="92"/>
    </location>
    <ligand>
        <name>FMN</name>
        <dbReference type="ChEBI" id="CHEBI:58210"/>
    </ligand>
</feature>
<accession>A0A4Y3WQK9</accession>
<comment type="similarity">
    <text evidence="6 7">Belongs to the UbiX/PAD1 family.</text>
</comment>
<comment type="catalytic activity">
    <reaction evidence="5 7">
        <text>dimethylallyl phosphate + FMNH2 = prenylated FMNH2 + phosphate</text>
        <dbReference type="Rhea" id="RHEA:37743"/>
        <dbReference type="ChEBI" id="CHEBI:43474"/>
        <dbReference type="ChEBI" id="CHEBI:57618"/>
        <dbReference type="ChEBI" id="CHEBI:87467"/>
        <dbReference type="ChEBI" id="CHEBI:88052"/>
        <dbReference type="EC" id="2.5.1.129"/>
    </reaction>
</comment>